<evidence type="ECO:0000313" key="2">
    <source>
        <dbReference type="Proteomes" id="UP000656813"/>
    </source>
</evidence>
<gene>
    <name evidence="1" type="ORF">GCM10007096_40590</name>
</gene>
<dbReference type="RefSeq" id="WP_188499210.1">
    <property type="nucleotide sequence ID" value="NZ_BMFV01000050.1"/>
</dbReference>
<dbReference type="Proteomes" id="UP000656813">
    <property type="component" value="Unassembled WGS sequence"/>
</dbReference>
<keyword evidence="2" id="KW-1185">Reference proteome</keyword>
<dbReference type="Pfam" id="PF10764">
    <property type="entry name" value="Gin"/>
    <property type="match status" value="1"/>
</dbReference>
<protein>
    <recommendedName>
        <fullName evidence="3">Inhibitor of sigma-G Gin</fullName>
    </recommendedName>
</protein>
<evidence type="ECO:0000313" key="1">
    <source>
        <dbReference type="EMBL" id="GGH88382.1"/>
    </source>
</evidence>
<dbReference type="AlphaFoldDB" id="A0A8J2ZZE9"/>
<sequence>MGTVVNIKDEKECIICEKKVEKGIHVCNQLICEKCQEEMIETDVSDVKYNFFIQKLGKLSLTIKEPRVAGEQMLK</sequence>
<reference evidence="1" key="1">
    <citation type="journal article" date="2014" name="Int. J. Syst. Evol. Microbiol.">
        <title>Complete genome sequence of Corynebacterium casei LMG S-19264T (=DSM 44701T), isolated from a smear-ripened cheese.</title>
        <authorList>
            <consortium name="US DOE Joint Genome Institute (JGI-PGF)"/>
            <person name="Walter F."/>
            <person name="Albersmeier A."/>
            <person name="Kalinowski J."/>
            <person name="Ruckert C."/>
        </authorList>
    </citation>
    <scope>NUCLEOTIDE SEQUENCE</scope>
    <source>
        <strain evidence="1">CGMCC 1.12777</strain>
    </source>
</reference>
<proteinExistence type="predicted"/>
<reference evidence="1" key="2">
    <citation type="submission" date="2020-09" db="EMBL/GenBank/DDBJ databases">
        <authorList>
            <person name="Sun Q."/>
            <person name="Zhou Y."/>
        </authorList>
    </citation>
    <scope>NUCLEOTIDE SEQUENCE</scope>
    <source>
        <strain evidence="1">CGMCC 1.12777</strain>
    </source>
</reference>
<organism evidence="1 2">
    <name type="scientific">Pullulanibacillus pueri</name>
    <dbReference type="NCBI Taxonomy" id="1437324"/>
    <lineage>
        <taxon>Bacteria</taxon>
        <taxon>Bacillati</taxon>
        <taxon>Bacillota</taxon>
        <taxon>Bacilli</taxon>
        <taxon>Bacillales</taxon>
        <taxon>Sporolactobacillaceae</taxon>
        <taxon>Pullulanibacillus</taxon>
    </lineage>
</organism>
<dbReference type="EMBL" id="BMFV01000050">
    <property type="protein sequence ID" value="GGH88382.1"/>
    <property type="molecule type" value="Genomic_DNA"/>
</dbReference>
<name>A0A8J2ZZE9_9BACL</name>
<dbReference type="InterPro" id="IPR019700">
    <property type="entry name" value="Sigma-G_inhibitor_Gin"/>
</dbReference>
<evidence type="ECO:0008006" key="3">
    <source>
        <dbReference type="Google" id="ProtNLM"/>
    </source>
</evidence>
<accession>A0A8J2ZZE9</accession>
<comment type="caution">
    <text evidence="1">The sequence shown here is derived from an EMBL/GenBank/DDBJ whole genome shotgun (WGS) entry which is preliminary data.</text>
</comment>